<keyword evidence="2" id="KW-1185">Reference proteome</keyword>
<name>A0ABV0PCI8_9TELE</name>
<dbReference type="Proteomes" id="UP001476798">
    <property type="component" value="Unassembled WGS sequence"/>
</dbReference>
<evidence type="ECO:0008006" key="3">
    <source>
        <dbReference type="Google" id="ProtNLM"/>
    </source>
</evidence>
<gene>
    <name evidence="1" type="ORF">GOODEAATRI_008326</name>
</gene>
<protein>
    <recommendedName>
        <fullName evidence="3">Glutaredoxin domain-containing protein</fullName>
    </recommendedName>
</protein>
<organism evidence="1 2">
    <name type="scientific">Goodea atripinnis</name>
    <dbReference type="NCBI Taxonomy" id="208336"/>
    <lineage>
        <taxon>Eukaryota</taxon>
        <taxon>Metazoa</taxon>
        <taxon>Chordata</taxon>
        <taxon>Craniata</taxon>
        <taxon>Vertebrata</taxon>
        <taxon>Euteleostomi</taxon>
        <taxon>Actinopterygii</taxon>
        <taxon>Neopterygii</taxon>
        <taxon>Teleostei</taxon>
        <taxon>Neoteleostei</taxon>
        <taxon>Acanthomorphata</taxon>
        <taxon>Ovalentaria</taxon>
        <taxon>Atherinomorphae</taxon>
        <taxon>Cyprinodontiformes</taxon>
        <taxon>Goodeidae</taxon>
        <taxon>Goodea</taxon>
    </lineage>
</organism>
<reference evidence="1 2" key="1">
    <citation type="submission" date="2021-06" db="EMBL/GenBank/DDBJ databases">
        <authorList>
            <person name="Palmer J.M."/>
        </authorList>
    </citation>
    <scope>NUCLEOTIDE SEQUENCE [LARGE SCALE GENOMIC DNA]</scope>
    <source>
        <strain evidence="1 2">GA_2019</strain>
        <tissue evidence="1">Muscle</tissue>
    </source>
</reference>
<evidence type="ECO:0000313" key="1">
    <source>
        <dbReference type="EMBL" id="MEQ2181138.1"/>
    </source>
</evidence>
<comment type="caution">
    <text evidence="1">The sequence shown here is derived from an EMBL/GenBank/DDBJ whole genome shotgun (WGS) entry which is preliminary data.</text>
</comment>
<proteinExistence type="predicted"/>
<accession>A0ABV0PCI8</accession>
<sequence>MVAGKMDDDWMNDRKTNTGNYKQLMDNCMDRWMDVTSGENSIEKKSETHFPLVFTYRSSCVKRKYFTSAIFQTLNIPVIRILKLHEREPGFEVTSIDENQPI</sequence>
<dbReference type="EMBL" id="JAHRIO010070406">
    <property type="protein sequence ID" value="MEQ2181138.1"/>
    <property type="molecule type" value="Genomic_DNA"/>
</dbReference>
<evidence type="ECO:0000313" key="2">
    <source>
        <dbReference type="Proteomes" id="UP001476798"/>
    </source>
</evidence>